<dbReference type="EMBL" id="DVHH01000085">
    <property type="protein sequence ID" value="HIR54642.1"/>
    <property type="molecule type" value="Genomic_DNA"/>
</dbReference>
<protein>
    <submittedName>
        <fullName evidence="1">2-hydroxyacyl-CoA dehydratase</fullName>
    </submittedName>
</protein>
<proteinExistence type="predicted"/>
<evidence type="ECO:0000313" key="1">
    <source>
        <dbReference type="EMBL" id="HIR54642.1"/>
    </source>
</evidence>
<sequence length="473" mass="52361">MKTSAHEKFLEMLGWEGDELKSFLPDWKRAAKLMGLSDKDVAFAVEQWIPAYWDLSLSGVKKFVAACIRGVVEVARGASYKAEGHSLIYMNMPSVPIPAYANVLAGGGRVHVFYPAYLMINVLTAFFNKYCNKTRAEDDPGSLRSPCANCALNRFRLQTCGSELMARPSVSWSWGLRCSEAPKTDEMMQCLCSSDAPNVYVVLPHDVPSGEVEADDRARVDLLAGKLRLAQSEVSGITGVTVTDADVRAAAEVYMQYMDKVQTLTDLVMNADCLPISGGELALFGLCVETCLCIDKSYVLDALDTIIAEVRERIDRGEGFGSRVAPRLACHFNPLCAPWLDKAFRDNGVCLVQGKLFPFADKFRGYLEQEEDVYKAVARIILSVPSVMNMLDEARINAELVTRYPVDGALYGFYSSDSWVGALQKTMVKVIEAETGVPHFYIEGNLWDLSGEAYETRLAIVRSICNYLKISNI</sequence>
<dbReference type="InterPro" id="IPR010327">
    <property type="entry name" value="FldB/FldC_alpha/beta"/>
</dbReference>
<reference evidence="1" key="1">
    <citation type="submission" date="2020-10" db="EMBL/GenBank/DDBJ databases">
        <authorList>
            <person name="Gilroy R."/>
        </authorList>
    </citation>
    <scope>NUCLEOTIDE SEQUENCE</scope>
    <source>
        <strain evidence="1">ChiGjej3B3-7149</strain>
    </source>
</reference>
<evidence type="ECO:0000313" key="2">
    <source>
        <dbReference type="Proteomes" id="UP000824238"/>
    </source>
</evidence>
<dbReference type="Proteomes" id="UP000824238">
    <property type="component" value="Unassembled WGS sequence"/>
</dbReference>
<comment type="caution">
    <text evidence="1">The sequence shown here is derived from an EMBL/GenBank/DDBJ whole genome shotgun (WGS) entry which is preliminary data.</text>
</comment>
<dbReference type="Pfam" id="PF06050">
    <property type="entry name" value="HGD-D"/>
    <property type="match status" value="1"/>
</dbReference>
<organism evidence="1 2">
    <name type="scientific">Candidatus Scatomorpha intestinigallinarum</name>
    <dbReference type="NCBI Taxonomy" id="2840923"/>
    <lineage>
        <taxon>Bacteria</taxon>
        <taxon>Bacillati</taxon>
        <taxon>Bacillota</taxon>
        <taxon>Clostridia</taxon>
        <taxon>Eubacteriales</taxon>
        <taxon>Candidatus Scatomorpha</taxon>
    </lineage>
</organism>
<name>A0A9D1DKP5_9FIRM</name>
<accession>A0A9D1DKP5</accession>
<reference evidence="1" key="2">
    <citation type="journal article" date="2021" name="PeerJ">
        <title>Extensive microbial diversity within the chicken gut microbiome revealed by metagenomics and culture.</title>
        <authorList>
            <person name="Gilroy R."/>
            <person name="Ravi A."/>
            <person name="Getino M."/>
            <person name="Pursley I."/>
            <person name="Horton D.L."/>
            <person name="Alikhan N.F."/>
            <person name="Baker D."/>
            <person name="Gharbi K."/>
            <person name="Hall N."/>
            <person name="Watson M."/>
            <person name="Adriaenssens E.M."/>
            <person name="Foster-Nyarko E."/>
            <person name="Jarju S."/>
            <person name="Secka A."/>
            <person name="Antonio M."/>
            <person name="Oren A."/>
            <person name="Chaudhuri R.R."/>
            <person name="La Ragione R."/>
            <person name="Hildebrand F."/>
            <person name="Pallen M.J."/>
        </authorList>
    </citation>
    <scope>NUCLEOTIDE SEQUENCE</scope>
    <source>
        <strain evidence="1">ChiGjej3B3-7149</strain>
    </source>
</reference>
<gene>
    <name evidence="1" type="ORF">IAD36_03440</name>
</gene>
<dbReference type="AlphaFoldDB" id="A0A9D1DKP5"/>